<dbReference type="InterPro" id="IPR025944">
    <property type="entry name" value="Sigma_54_int_dom_CS"/>
</dbReference>
<feature type="modified residue" description="4-aspartylphosphate" evidence="5">
    <location>
        <position position="52"/>
    </location>
</feature>
<dbReference type="Gene3D" id="3.40.50.2300">
    <property type="match status" value="1"/>
</dbReference>
<evidence type="ECO:0000313" key="8">
    <source>
        <dbReference type="EMBL" id="ABC80402.1"/>
    </source>
</evidence>
<dbReference type="InterPro" id="IPR025662">
    <property type="entry name" value="Sigma_54_int_dom_ATP-bd_1"/>
</dbReference>
<dbReference type="GO" id="GO:0000160">
    <property type="term" value="P:phosphorelay signal transduction system"/>
    <property type="evidence" value="ECO:0007669"/>
    <property type="project" value="InterPro"/>
</dbReference>
<evidence type="ECO:0000256" key="1">
    <source>
        <dbReference type="ARBA" id="ARBA00022741"/>
    </source>
</evidence>
<feature type="domain" description="Response regulatory" evidence="7">
    <location>
        <begin position="3"/>
        <end position="117"/>
    </location>
</feature>
<evidence type="ECO:0000259" key="7">
    <source>
        <dbReference type="PROSITE" id="PS50110"/>
    </source>
</evidence>
<dbReference type="HOGENOM" id="CLU_000445_0_6_7"/>
<dbReference type="InterPro" id="IPR027417">
    <property type="entry name" value="P-loop_NTPase"/>
</dbReference>
<dbReference type="InterPro" id="IPR002078">
    <property type="entry name" value="Sigma_54_int"/>
</dbReference>
<dbReference type="GO" id="GO:0043565">
    <property type="term" value="F:sequence-specific DNA binding"/>
    <property type="evidence" value="ECO:0007669"/>
    <property type="project" value="InterPro"/>
</dbReference>
<dbReference type="SMART" id="SM00382">
    <property type="entry name" value="AAA"/>
    <property type="match status" value="1"/>
</dbReference>
<proteinExistence type="predicted"/>
<organism evidence="8 9">
    <name type="scientific">Anaeromyxobacter dehalogenans (strain 2CP-C)</name>
    <dbReference type="NCBI Taxonomy" id="290397"/>
    <lineage>
        <taxon>Bacteria</taxon>
        <taxon>Pseudomonadati</taxon>
        <taxon>Myxococcota</taxon>
        <taxon>Myxococcia</taxon>
        <taxon>Myxococcales</taxon>
        <taxon>Cystobacterineae</taxon>
        <taxon>Anaeromyxobacteraceae</taxon>
        <taxon>Anaeromyxobacter</taxon>
    </lineage>
</organism>
<keyword evidence="5" id="KW-0597">Phosphoprotein</keyword>
<evidence type="ECO:0000313" key="9">
    <source>
        <dbReference type="Proteomes" id="UP000001935"/>
    </source>
</evidence>
<dbReference type="GO" id="GO:0005524">
    <property type="term" value="F:ATP binding"/>
    <property type="evidence" value="ECO:0007669"/>
    <property type="project" value="UniProtKB-KW"/>
</dbReference>
<dbReference type="Gene3D" id="3.40.50.300">
    <property type="entry name" value="P-loop containing nucleotide triphosphate hydrolases"/>
    <property type="match status" value="1"/>
</dbReference>
<dbReference type="SUPFAM" id="SSF46689">
    <property type="entry name" value="Homeodomain-like"/>
    <property type="match status" value="1"/>
</dbReference>
<dbReference type="FunFam" id="3.40.50.300:FF:000006">
    <property type="entry name" value="DNA-binding transcriptional regulator NtrC"/>
    <property type="match status" value="1"/>
</dbReference>
<dbReference type="Pfam" id="PF00158">
    <property type="entry name" value="Sigma54_activat"/>
    <property type="match status" value="1"/>
</dbReference>
<dbReference type="Pfam" id="PF02954">
    <property type="entry name" value="HTH_8"/>
    <property type="match status" value="1"/>
</dbReference>
<accession>Q2INL6</accession>
<dbReference type="Gene3D" id="1.10.8.60">
    <property type="match status" value="1"/>
</dbReference>
<dbReference type="STRING" id="290397.Adeh_0626"/>
<dbReference type="InterPro" id="IPR003593">
    <property type="entry name" value="AAA+_ATPase"/>
</dbReference>
<dbReference type="PRINTS" id="PR01590">
    <property type="entry name" value="HTHFIS"/>
</dbReference>
<dbReference type="InterPro" id="IPR009057">
    <property type="entry name" value="Homeodomain-like_sf"/>
</dbReference>
<dbReference type="Proteomes" id="UP000001935">
    <property type="component" value="Chromosome"/>
</dbReference>
<name>Q2INL6_ANADE</name>
<dbReference type="Pfam" id="PF00072">
    <property type="entry name" value="Response_reg"/>
    <property type="match status" value="1"/>
</dbReference>
<dbReference type="PANTHER" id="PTHR32071:SF113">
    <property type="entry name" value="ALGINATE BIOSYNTHESIS TRANSCRIPTIONAL REGULATORY PROTEIN ALGB"/>
    <property type="match status" value="1"/>
</dbReference>
<dbReference type="InterPro" id="IPR002197">
    <property type="entry name" value="HTH_Fis"/>
</dbReference>
<dbReference type="CDD" id="cd00009">
    <property type="entry name" value="AAA"/>
    <property type="match status" value="1"/>
</dbReference>
<dbReference type="PROSITE" id="PS00675">
    <property type="entry name" value="SIGMA54_INTERACT_1"/>
    <property type="match status" value="1"/>
</dbReference>
<evidence type="ECO:0000256" key="3">
    <source>
        <dbReference type="ARBA" id="ARBA00023015"/>
    </source>
</evidence>
<dbReference type="SUPFAM" id="SSF52172">
    <property type="entry name" value="CheY-like"/>
    <property type="match status" value="1"/>
</dbReference>
<keyword evidence="1" id="KW-0547">Nucleotide-binding</keyword>
<keyword evidence="3" id="KW-0805">Transcription regulation</keyword>
<reference evidence="8 9" key="1">
    <citation type="submission" date="2006-01" db="EMBL/GenBank/DDBJ databases">
        <title>Complete sequence of Anaeromyxobacter dehalogenans 2CP-C.</title>
        <authorList>
            <consortium name="US DOE Joint Genome Institute"/>
            <person name="Copeland A."/>
            <person name="Lucas S."/>
            <person name="Lapidus A."/>
            <person name="Barry K."/>
            <person name="Detter J.C."/>
            <person name="Glavina T."/>
            <person name="Hammon N."/>
            <person name="Israni S."/>
            <person name="Pitluck S."/>
            <person name="Brettin T."/>
            <person name="Bruce D."/>
            <person name="Han C."/>
            <person name="Tapia R."/>
            <person name="Gilna P."/>
            <person name="Kiss H."/>
            <person name="Schmutz J."/>
            <person name="Larimer F."/>
            <person name="Land M."/>
            <person name="Kyrpides N."/>
            <person name="Anderson I."/>
            <person name="Sanford R.A."/>
            <person name="Ritalahti K.M."/>
            <person name="Thomas H.S."/>
            <person name="Kirby J.R."/>
            <person name="Zhulin I.B."/>
            <person name="Loeffler F.E."/>
            <person name="Richardson P."/>
        </authorList>
    </citation>
    <scope>NUCLEOTIDE SEQUENCE [LARGE SCALE GENOMIC DNA]</scope>
    <source>
        <strain evidence="8 9">2CP-C</strain>
    </source>
</reference>
<dbReference type="PROSITE" id="PS50110">
    <property type="entry name" value="RESPONSE_REGULATORY"/>
    <property type="match status" value="1"/>
</dbReference>
<evidence type="ECO:0000256" key="2">
    <source>
        <dbReference type="ARBA" id="ARBA00022840"/>
    </source>
</evidence>
<sequence length="460" mass="49844">MAKILVVDDEQSMREFLEILLRKQGHEVVAAASLEGALACAADGDLDLVVSDLRLGAESGIQLLQAVKREAPGTEVIILTAFATTENAIQAMKLGAYDYVLKPFKVEELKLVVEKALERRGLVAENRVLRHTVGRRGGDGQDAELIGRSPAIEEVRALVEKLARTRTTVLISGESGTGKEVVARAIHARAGHRQPFVAINCGAIPEGLIESELFGHQKGSFTGATEAKAGLFEVAGAGTLFLDEVGELPPPVQVKLLRALQERKIRRVGGSADLGFSARIVAATNRDLAEEVRTGRFREDLYYRLNVIQLRMPALRERREDLPLFVEHFLARFAEEQGRTRPALSSEAERLLLAHDYPGNVRELANVVERALTLCEGGRILAGDLPPALRGASATASAAGAPALPETGMDLQAHLDAIERALLEQALERTGGVKTEAARVLSLTFRSLRYRLAKFGIAGR</sequence>
<dbReference type="CDD" id="cd00156">
    <property type="entry name" value="REC"/>
    <property type="match status" value="1"/>
</dbReference>
<feature type="domain" description="Sigma-54 factor interaction" evidence="6">
    <location>
        <begin position="145"/>
        <end position="373"/>
    </location>
</feature>
<dbReference type="eggNOG" id="COG2204">
    <property type="taxonomic scope" value="Bacteria"/>
</dbReference>
<dbReference type="EMBL" id="CP000251">
    <property type="protein sequence ID" value="ABC80402.1"/>
    <property type="molecule type" value="Genomic_DNA"/>
</dbReference>
<dbReference type="InterPro" id="IPR058031">
    <property type="entry name" value="AAA_lid_NorR"/>
</dbReference>
<protein>
    <submittedName>
        <fullName evidence="8">Two component, sigma54 specific, transcriptional regulator, Fis family</fullName>
    </submittedName>
</protein>
<gene>
    <name evidence="8" type="ordered locus">Adeh_0626</name>
</gene>
<dbReference type="PROSITE" id="PS00688">
    <property type="entry name" value="SIGMA54_INTERACT_3"/>
    <property type="match status" value="1"/>
</dbReference>
<dbReference type="AlphaFoldDB" id="Q2INL6"/>
<keyword evidence="4" id="KW-0804">Transcription</keyword>
<dbReference type="PROSITE" id="PS50045">
    <property type="entry name" value="SIGMA54_INTERACT_4"/>
    <property type="match status" value="1"/>
</dbReference>
<dbReference type="InterPro" id="IPR011006">
    <property type="entry name" value="CheY-like_superfamily"/>
</dbReference>
<dbReference type="SUPFAM" id="SSF52540">
    <property type="entry name" value="P-loop containing nucleoside triphosphate hydrolases"/>
    <property type="match status" value="1"/>
</dbReference>
<keyword evidence="2" id="KW-0067">ATP-binding</keyword>
<dbReference type="PANTHER" id="PTHR32071">
    <property type="entry name" value="TRANSCRIPTIONAL REGULATORY PROTEIN"/>
    <property type="match status" value="1"/>
</dbReference>
<dbReference type="OrthoDB" id="9814761at2"/>
<dbReference type="KEGG" id="ade:Adeh_0626"/>
<dbReference type="GO" id="GO:0006355">
    <property type="term" value="P:regulation of DNA-templated transcription"/>
    <property type="evidence" value="ECO:0007669"/>
    <property type="project" value="InterPro"/>
</dbReference>
<evidence type="ECO:0000256" key="5">
    <source>
        <dbReference type="PROSITE-ProRule" id="PRU00169"/>
    </source>
</evidence>
<evidence type="ECO:0000256" key="4">
    <source>
        <dbReference type="ARBA" id="ARBA00023163"/>
    </source>
</evidence>
<dbReference type="RefSeq" id="WP_011419685.1">
    <property type="nucleotide sequence ID" value="NC_007760.1"/>
</dbReference>
<dbReference type="Gene3D" id="1.10.10.60">
    <property type="entry name" value="Homeodomain-like"/>
    <property type="match status" value="1"/>
</dbReference>
<dbReference type="Pfam" id="PF25601">
    <property type="entry name" value="AAA_lid_14"/>
    <property type="match status" value="1"/>
</dbReference>
<dbReference type="InterPro" id="IPR001789">
    <property type="entry name" value="Sig_transdc_resp-reg_receiver"/>
</dbReference>
<evidence type="ECO:0000259" key="6">
    <source>
        <dbReference type="PROSITE" id="PS50045"/>
    </source>
</evidence>
<dbReference type="SMART" id="SM00448">
    <property type="entry name" value="REC"/>
    <property type="match status" value="1"/>
</dbReference>